<evidence type="ECO:0000313" key="1">
    <source>
        <dbReference type="EMBL" id="MYM40252.1"/>
    </source>
</evidence>
<organism evidence="1 2">
    <name type="scientific">Duganella qianjiadongensis</name>
    <dbReference type="NCBI Taxonomy" id="2692176"/>
    <lineage>
        <taxon>Bacteria</taxon>
        <taxon>Pseudomonadati</taxon>
        <taxon>Pseudomonadota</taxon>
        <taxon>Betaproteobacteria</taxon>
        <taxon>Burkholderiales</taxon>
        <taxon>Oxalobacteraceae</taxon>
        <taxon>Telluria group</taxon>
        <taxon>Duganella</taxon>
    </lineage>
</organism>
<proteinExistence type="predicted"/>
<dbReference type="InterPro" id="IPR013783">
    <property type="entry name" value="Ig-like_fold"/>
</dbReference>
<dbReference type="InterPro" id="IPR015943">
    <property type="entry name" value="WD40/YVTN_repeat-like_dom_sf"/>
</dbReference>
<dbReference type="SUPFAM" id="SSF63829">
    <property type="entry name" value="Calcium-dependent phosphotriesterase"/>
    <property type="match status" value="1"/>
</dbReference>
<gene>
    <name evidence="1" type="ORF">GTP27_13055</name>
</gene>
<dbReference type="Gene3D" id="2.60.40.10">
    <property type="entry name" value="Immunoglobulins"/>
    <property type="match status" value="2"/>
</dbReference>
<keyword evidence="2" id="KW-1185">Reference proteome</keyword>
<accession>A0ABW9VNG8</accession>
<sequence length="848" mass="85340">MLMATLTACGGGGGASTGGAGTTPVVTPALSFNPDTVRASVNAGSSLTLNVIAAVARPAEVTGTVYASVVDSAGVLQPNPQLVRDSDSQYHAVLQTAPGLAVGSYSGNFSVRLCRDSGCASQFPGSPVSLPYSLQIVPADQATFTATPATALAGTTHLGGAAASPINVAIGAASRSWTVSSGASWLKPAVSSGSGNATLAVSFDATGLAVGNYSTTMIISANDGQSVTLSATLSVQPSGLISNSSGLTFNAINGAPVPAQTISIDTDDKTSASWSASASVGWLSVTPSSGTTPASMALAVDPRVGTLASGSYSNTLTLAAPGQSTRTLPVTLNLSPATLSASLNAVTLGGTYGRDFSSTPAVTLNLNTLSNSWPWTLDTLPSWATASSTSGSVSQTGSSLSFTAVPNNAVVGSSSRLLNATASVNGDQVKAAVLLTINKDKHTLIPSETGVALSGSPGWSRLTRTITVTDNFGNFGGMSASSSDSWLAANVNGNKIALVADPTTLAADTLNIATVTITPTDADAVAPEVIRVAMWKGTRTPSSNATTVLPYSNVITDPIRPYAYVHNGGAYIDVYHLYTGQKVASITGLAASLGDMTTSANGSLLYLLDLSNRALVTINLATQTMTGNLPLSAADRNTRLKILRPNGVEILALSTGAAYLTSNNSKLSLPLSSGTLAVSGDGKRLLQQSEDSGTVQIATYSVDYAALNGGTLYPARMTAASHAGAGTQGQDIALSLDGTRVYSASATPKSCSILNPADLGVLGYLPAGDGAPNNVKVGSDGRLYCGTAANGAVSDIWLYSSSGTLLNQFKLTSTGKPLAARQMAVSGDGLILIAITSDGTTTIVPVGP</sequence>
<name>A0ABW9VNG8_9BURK</name>
<dbReference type="Gene3D" id="2.130.10.10">
    <property type="entry name" value="YVTN repeat-like/Quinoprotein amine dehydrogenase"/>
    <property type="match status" value="1"/>
</dbReference>
<reference evidence="1 2" key="1">
    <citation type="submission" date="2019-12" db="EMBL/GenBank/DDBJ databases">
        <title>Novel species isolated from a subtropical stream in China.</title>
        <authorList>
            <person name="Lu H."/>
        </authorList>
    </citation>
    <scope>NUCLEOTIDE SEQUENCE [LARGE SCALE GENOMIC DNA]</scope>
    <source>
        <strain evidence="1 2">CY13W</strain>
    </source>
</reference>
<protein>
    <submittedName>
        <fullName evidence="1">Quinoprotein amine dehydrogenase</fullName>
    </submittedName>
</protein>
<evidence type="ECO:0000313" key="2">
    <source>
        <dbReference type="Proteomes" id="UP000478090"/>
    </source>
</evidence>
<dbReference type="EMBL" id="WWCM01000008">
    <property type="protein sequence ID" value="MYM40252.1"/>
    <property type="molecule type" value="Genomic_DNA"/>
</dbReference>
<dbReference type="Proteomes" id="UP000478090">
    <property type="component" value="Unassembled WGS sequence"/>
</dbReference>
<comment type="caution">
    <text evidence="1">The sequence shown here is derived from an EMBL/GenBank/DDBJ whole genome shotgun (WGS) entry which is preliminary data.</text>
</comment>